<keyword evidence="3" id="KW-1185">Reference proteome</keyword>
<organism evidence="2 3">
    <name type="scientific">Cystobacter ferrugineus</name>
    <dbReference type="NCBI Taxonomy" id="83449"/>
    <lineage>
        <taxon>Bacteria</taxon>
        <taxon>Pseudomonadati</taxon>
        <taxon>Myxococcota</taxon>
        <taxon>Myxococcia</taxon>
        <taxon>Myxococcales</taxon>
        <taxon>Cystobacterineae</taxon>
        <taxon>Archangiaceae</taxon>
        <taxon>Cystobacter</taxon>
    </lineage>
</organism>
<feature type="domain" description="DUF6895" evidence="1">
    <location>
        <begin position="153"/>
        <end position="249"/>
    </location>
</feature>
<comment type="caution">
    <text evidence="2">The sequence shown here is derived from an EMBL/GenBank/DDBJ whole genome shotgun (WGS) entry which is preliminary data.</text>
</comment>
<dbReference type="Proteomes" id="UP000182229">
    <property type="component" value="Unassembled WGS sequence"/>
</dbReference>
<dbReference type="Pfam" id="PF21836">
    <property type="entry name" value="DUF6895"/>
    <property type="match status" value="1"/>
</dbReference>
<dbReference type="OrthoDB" id="5499460at2"/>
<sequence length="268" mass="29018">MPGTDGTLDVPPPGAPERALTAFLALTPGTDDASRALRALTLHMLEGHAPRTFAHWELGPVLGAAVDALAEVPLALPEGLAPDDGMARVDAWFVRHERSLPNRRLEPAALRAYLEHLDNEGYGLHAWLLGEMVATCGMDVRLPIPERVFRDLSRVMDLYWLTHRYLLDSRYLRAPVRAPDAAAWTEELRVATPWVLEQGNADLAGEVAFCLQCVGESRGGPHAALLTFLAERQRPEGDMEGNAHATATALLAFAGARERAPAASPSSS</sequence>
<dbReference type="InterPro" id="IPR054190">
    <property type="entry name" value="DUF6895"/>
</dbReference>
<dbReference type="AlphaFoldDB" id="A0A1L9B107"/>
<proteinExistence type="predicted"/>
<evidence type="ECO:0000313" key="3">
    <source>
        <dbReference type="Proteomes" id="UP000182229"/>
    </source>
</evidence>
<accession>A0A1L9B107</accession>
<reference evidence="2 3" key="2">
    <citation type="submission" date="2016-12" db="EMBL/GenBank/DDBJ databases">
        <title>Draft Genome Sequence of Cystobacter ferrugineus Strain Cbfe23.</title>
        <authorList>
            <person name="Akbar S."/>
            <person name="Dowd S.E."/>
            <person name="Stevens D.C."/>
        </authorList>
    </citation>
    <scope>NUCLEOTIDE SEQUENCE [LARGE SCALE GENOMIC DNA]</scope>
    <source>
        <strain evidence="2 3">Cbfe23</strain>
    </source>
</reference>
<gene>
    <name evidence="2" type="ORF">BON30_35625</name>
</gene>
<dbReference type="STRING" id="83449.BON30_35625"/>
<reference evidence="3" key="1">
    <citation type="submission" date="2016-11" db="EMBL/GenBank/DDBJ databases">
        <authorList>
            <person name="Shukria A."/>
            <person name="Stevens D.C."/>
        </authorList>
    </citation>
    <scope>NUCLEOTIDE SEQUENCE [LARGE SCALE GENOMIC DNA]</scope>
    <source>
        <strain evidence="3">Cbfe23</strain>
    </source>
</reference>
<protein>
    <recommendedName>
        <fullName evidence="1">DUF6895 domain-containing protein</fullName>
    </recommendedName>
</protein>
<name>A0A1L9B107_9BACT</name>
<evidence type="ECO:0000313" key="2">
    <source>
        <dbReference type="EMBL" id="OJH35944.1"/>
    </source>
</evidence>
<evidence type="ECO:0000259" key="1">
    <source>
        <dbReference type="Pfam" id="PF21836"/>
    </source>
</evidence>
<dbReference type="RefSeq" id="WP_071902974.1">
    <property type="nucleotide sequence ID" value="NZ_MPIN01000012.1"/>
</dbReference>
<dbReference type="EMBL" id="MPIN01000012">
    <property type="protein sequence ID" value="OJH35944.1"/>
    <property type="molecule type" value="Genomic_DNA"/>
</dbReference>